<evidence type="ECO:0000256" key="6">
    <source>
        <dbReference type="ARBA" id="ARBA00022692"/>
    </source>
</evidence>
<dbReference type="SUPFAM" id="SSF53448">
    <property type="entry name" value="Nucleotide-diphospho-sugar transferases"/>
    <property type="match status" value="1"/>
</dbReference>
<keyword evidence="5" id="KW-0808">Transferase</keyword>
<evidence type="ECO:0008006" key="12">
    <source>
        <dbReference type="Google" id="ProtNLM"/>
    </source>
</evidence>
<feature type="transmembrane region" description="Helical" evidence="9">
    <location>
        <begin position="282"/>
        <end position="305"/>
    </location>
</feature>
<evidence type="ECO:0000256" key="3">
    <source>
        <dbReference type="ARBA" id="ARBA00004991"/>
    </source>
</evidence>
<keyword evidence="4" id="KW-0328">Glycosyltransferase</keyword>
<dbReference type="GO" id="GO:0016020">
    <property type="term" value="C:membrane"/>
    <property type="evidence" value="ECO:0007669"/>
    <property type="project" value="UniProtKB-SubCell"/>
</dbReference>
<dbReference type="Pfam" id="PF13641">
    <property type="entry name" value="Glyco_tranf_2_3"/>
    <property type="match status" value="1"/>
</dbReference>
<evidence type="ECO:0000313" key="10">
    <source>
        <dbReference type="EMBL" id="TWU25880.1"/>
    </source>
</evidence>
<keyword evidence="7 9" id="KW-1133">Transmembrane helix</keyword>
<keyword evidence="8 9" id="KW-0472">Membrane</keyword>
<sequence>MTALEAFIVVVLVGLVVVQSFLVWRFVRTLRAPPAELISDEVAPQATIVLCLRGTDPFLADCLRGLTNQDYPRYVVRIVVDSPDDPAHEVVKAFLRESDTSNVHVENLVEKSVHCSLKCSSLRQVMLSLDPEYEIVAQLDADTIAHPTWLRELATGLAPADVGAATGNRWYMPNTYSIGALVRYTWNAAAIVQMYWYRIAWGGTLAIKTKVFRESDLLDKWGKAFCEDTMLHAQLKKIGLRVAFVPSLMMINREDTSVSSFISWSARQLICARLYHPAWPLVLGHGVLSTMLPLLAVIVFIATVLLGDLSVAISMAAVLGLVGLSWITSLWPMERAVRQIAENRGDSTNWLTITGALKCMASMPVTQLVYPQALASAVFTRVTNWRGIDYRIEGPWQIYMEEYEPYSSAGEQSNESL</sequence>
<comment type="pathway">
    <text evidence="2">Lipid metabolism; sphingolipid metabolism.</text>
</comment>
<gene>
    <name evidence="10" type="ORF">Pla144_30930</name>
</gene>
<evidence type="ECO:0000256" key="1">
    <source>
        <dbReference type="ARBA" id="ARBA00004141"/>
    </source>
</evidence>
<evidence type="ECO:0000256" key="4">
    <source>
        <dbReference type="ARBA" id="ARBA00022676"/>
    </source>
</evidence>
<feature type="transmembrane region" description="Helical" evidence="9">
    <location>
        <begin position="6"/>
        <end position="27"/>
    </location>
</feature>
<keyword evidence="6 9" id="KW-0812">Transmembrane</keyword>
<protein>
    <recommendedName>
        <fullName evidence="12">Glycosyl transferase family 2</fullName>
    </recommendedName>
</protein>
<accession>A0A5C6CMW1</accession>
<dbReference type="PANTHER" id="PTHR12726:SF0">
    <property type="entry name" value="CERAMIDE GLUCOSYLTRANSFERASE"/>
    <property type="match status" value="1"/>
</dbReference>
<reference evidence="10 11" key="1">
    <citation type="submission" date="2019-02" db="EMBL/GenBank/DDBJ databases">
        <title>Deep-cultivation of Planctomycetes and their phenomic and genomic characterization uncovers novel biology.</title>
        <authorList>
            <person name="Wiegand S."/>
            <person name="Jogler M."/>
            <person name="Boedeker C."/>
            <person name="Pinto D."/>
            <person name="Vollmers J."/>
            <person name="Rivas-Marin E."/>
            <person name="Kohn T."/>
            <person name="Peeters S.H."/>
            <person name="Heuer A."/>
            <person name="Rast P."/>
            <person name="Oberbeckmann S."/>
            <person name="Bunk B."/>
            <person name="Jeske O."/>
            <person name="Meyerdierks A."/>
            <person name="Storesund J.E."/>
            <person name="Kallscheuer N."/>
            <person name="Luecker S."/>
            <person name="Lage O.M."/>
            <person name="Pohl T."/>
            <person name="Merkel B.J."/>
            <person name="Hornburger P."/>
            <person name="Mueller R.-W."/>
            <person name="Bruemmer F."/>
            <person name="Labrenz M."/>
            <person name="Spormann A.M."/>
            <person name="Op Den Camp H."/>
            <person name="Overmann J."/>
            <person name="Amann R."/>
            <person name="Jetten M.S.M."/>
            <person name="Mascher T."/>
            <person name="Medema M.H."/>
            <person name="Devos D.P."/>
            <person name="Kaster A.-K."/>
            <person name="Ovreas L."/>
            <person name="Rohde M."/>
            <person name="Galperin M.Y."/>
            <person name="Jogler C."/>
        </authorList>
    </citation>
    <scope>NUCLEOTIDE SEQUENCE [LARGE SCALE GENOMIC DNA]</scope>
    <source>
        <strain evidence="10 11">Pla144</strain>
    </source>
</reference>
<evidence type="ECO:0000256" key="8">
    <source>
        <dbReference type="ARBA" id="ARBA00023136"/>
    </source>
</evidence>
<dbReference type="InterPro" id="IPR025993">
    <property type="entry name" value="Ceramide_glucosylTrfase"/>
</dbReference>
<dbReference type="AlphaFoldDB" id="A0A5C6CMW1"/>
<comment type="subcellular location">
    <subcellularLocation>
        <location evidence="1">Membrane</location>
        <topology evidence="1">Multi-pass membrane protein</topology>
    </subcellularLocation>
</comment>
<organism evidence="10 11">
    <name type="scientific">Bythopirellula polymerisocia</name>
    <dbReference type="NCBI Taxonomy" id="2528003"/>
    <lineage>
        <taxon>Bacteria</taxon>
        <taxon>Pseudomonadati</taxon>
        <taxon>Planctomycetota</taxon>
        <taxon>Planctomycetia</taxon>
        <taxon>Pirellulales</taxon>
        <taxon>Lacipirellulaceae</taxon>
        <taxon>Bythopirellula</taxon>
    </lineage>
</organism>
<dbReference type="Gene3D" id="3.90.550.10">
    <property type="entry name" value="Spore Coat Polysaccharide Biosynthesis Protein SpsA, Chain A"/>
    <property type="match status" value="1"/>
</dbReference>
<name>A0A5C6CMW1_9BACT</name>
<keyword evidence="11" id="KW-1185">Reference proteome</keyword>
<dbReference type="GO" id="GO:0006679">
    <property type="term" value="P:glucosylceramide biosynthetic process"/>
    <property type="evidence" value="ECO:0007669"/>
    <property type="project" value="TreeGrafter"/>
</dbReference>
<dbReference type="EMBL" id="SJPS01000004">
    <property type="protein sequence ID" value="TWU25880.1"/>
    <property type="molecule type" value="Genomic_DNA"/>
</dbReference>
<evidence type="ECO:0000256" key="2">
    <source>
        <dbReference type="ARBA" id="ARBA00004760"/>
    </source>
</evidence>
<evidence type="ECO:0000313" key="11">
    <source>
        <dbReference type="Proteomes" id="UP000318437"/>
    </source>
</evidence>
<dbReference type="PANTHER" id="PTHR12726">
    <property type="entry name" value="CERAMIDE GLUCOSYLTRANSFERASE"/>
    <property type="match status" value="1"/>
</dbReference>
<comment type="pathway">
    <text evidence="3">Sphingolipid metabolism.</text>
</comment>
<evidence type="ECO:0000256" key="5">
    <source>
        <dbReference type="ARBA" id="ARBA00022679"/>
    </source>
</evidence>
<evidence type="ECO:0000256" key="9">
    <source>
        <dbReference type="SAM" id="Phobius"/>
    </source>
</evidence>
<dbReference type="InterPro" id="IPR029044">
    <property type="entry name" value="Nucleotide-diphossugar_trans"/>
</dbReference>
<evidence type="ECO:0000256" key="7">
    <source>
        <dbReference type="ARBA" id="ARBA00022989"/>
    </source>
</evidence>
<feature type="transmembrane region" description="Helical" evidence="9">
    <location>
        <begin position="311"/>
        <end position="331"/>
    </location>
</feature>
<proteinExistence type="predicted"/>
<dbReference type="GO" id="GO:0008120">
    <property type="term" value="F:ceramide glucosyltransferase activity"/>
    <property type="evidence" value="ECO:0007669"/>
    <property type="project" value="TreeGrafter"/>
</dbReference>
<dbReference type="Proteomes" id="UP000318437">
    <property type="component" value="Unassembled WGS sequence"/>
</dbReference>
<comment type="caution">
    <text evidence="10">The sequence shown here is derived from an EMBL/GenBank/DDBJ whole genome shotgun (WGS) entry which is preliminary data.</text>
</comment>